<dbReference type="Proteomes" id="UP000235145">
    <property type="component" value="Unassembled WGS sequence"/>
</dbReference>
<dbReference type="EMBL" id="NBSK02000008">
    <property type="protein sequence ID" value="KAJ0193268.1"/>
    <property type="molecule type" value="Genomic_DNA"/>
</dbReference>
<keyword evidence="2" id="KW-1185">Reference proteome</keyword>
<dbReference type="AlphaFoldDB" id="A0A9R1UUS1"/>
<reference evidence="1 2" key="1">
    <citation type="journal article" date="2017" name="Nat. Commun.">
        <title>Genome assembly with in vitro proximity ligation data and whole-genome triplication in lettuce.</title>
        <authorList>
            <person name="Reyes-Chin-Wo S."/>
            <person name="Wang Z."/>
            <person name="Yang X."/>
            <person name="Kozik A."/>
            <person name="Arikit S."/>
            <person name="Song C."/>
            <person name="Xia L."/>
            <person name="Froenicke L."/>
            <person name="Lavelle D.O."/>
            <person name="Truco M.J."/>
            <person name="Xia R."/>
            <person name="Zhu S."/>
            <person name="Xu C."/>
            <person name="Xu H."/>
            <person name="Xu X."/>
            <person name="Cox K."/>
            <person name="Korf I."/>
            <person name="Meyers B.C."/>
            <person name="Michelmore R.W."/>
        </authorList>
    </citation>
    <scope>NUCLEOTIDE SEQUENCE [LARGE SCALE GENOMIC DNA]</scope>
    <source>
        <strain evidence="2">cv. Salinas</strain>
        <tissue evidence="1">Seedlings</tissue>
    </source>
</reference>
<protein>
    <submittedName>
        <fullName evidence="1">Uncharacterized protein</fullName>
    </submittedName>
</protein>
<evidence type="ECO:0000313" key="2">
    <source>
        <dbReference type="Proteomes" id="UP000235145"/>
    </source>
</evidence>
<sequence>MYSPTPKSKGRPPGHCFGIETEIATGREEKKVEIERGEEIEIRNRRHFLADAGLYESQEEAISREEVLGRLDQVELHFQFWISWLDYSTTFAVNVNVNVNAMFLK</sequence>
<evidence type="ECO:0000313" key="1">
    <source>
        <dbReference type="EMBL" id="KAJ0193268.1"/>
    </source>
</evidence>
<comment type="caution">
    <text evidence="1">The sequence shown here is derived from an EMBL/GenBank/DDBJ whole genome shotgun (WGS) entry which is preliminary data.</text>
</comment>
<name>A0A9R1UUS1_LACSA</name>
<proteinExistence type="predicted"/>
<gene>
    <name evidence="1" type="ORF">LSAT_V11C800388710</name>
</gene>
<organism evidence="1 2">
    <name type="scientific">Lactuca sativa</name>
    <name type="common">Garden lettuce</name>
    <dbReference type="NCBI Taxonomy" id="4236"/>
    <lineage>
        <taxon>Eukaryota</taxon>
        <taxon>Viridiplantae</taxon>
        <taxon>Streptophyta</taxon>
        <taxon>Embryophyta</taxon>
        <taxon>Tracheophyta</taxon>
        <taxon>Spermatophyta</taxon>
        <taxon>Magnoliopsida</taxon>
        <taxon>eudicotyledons</taxon>
        <taxon>Gunneridae</taxon>
        <taxon>Pentapetalae</taxon>
        <taxon>asterids</taxon>
        <taxon>campanulids</taxon>
        <taxon>Asterales</taxon>
        <taxon>Asteraceae</taxon>
        <taxon>Cichorioideae</taxon>
        <taxon>Cichorieae</taxon>
        <taxon>Lactucinae</taxon>
        <taxon>Lactuca</taxon>
    </lineage>
</organism>
<accession>A0A9R1UUS1</accession>